<feature type="transmembrane region" description="Helical" evidence="1">
    <location>
        <begin position="382"/>
        <end position="401"/>
    </location>
</feature>
<reference evidence="3" key="1">
    <citation type="submission" date="2016-10" db="EMBL/GenBank/DDBJ databases">
        <authorList>
            <person name="Varghese N."/>
            <person name="Submissions S."/>
        </authorList>
    </citation>
    <scope>NUCLEOTIDE SEQUENCE [LARGE SCALE GENOMIC DNA]</scope>
    <source>
        <strain evidence="3">DSM 16858</strain>
    </source>
</reference>
<feature type="transmembrane region" description="Helical" evidence="1">
    <location>
        <begin position="118"/>
        <end position="138"/>
    </location>
</feature>
<protein>
    <recommendedName>
        <fullName evidence="4">4-amino-4-deoxy-L-arabinose transferase</fullName>
    </recommendedName>
</protein>
<proteinExistence type="predicted"/>
<evidence type="ECO:0000313" key="2">
    <source>
        <dbReference type="EMBL" id="SEU08855.1"/>
    </source>
</evidence>
<feature type="transmembrane region" description="Helical" evidence="1">
    <location>
        <begin position="93"/>
        <end position="111"/>
    </location>
</feature>
<feature type="transmembrane region" description="Helical" evidence="1">
    <location>
        <begin position="317"/>
        <end position="340"/>
    </location>
</feature>
<feature type="transmembrane region" description="Helical" evidence="1">
    <location>
        <begin position="199"/>
        <end position="216"/>
    </location>
</feature>
<keyword evidence="1" id="KW-0472">Membrane</keyword>
<organism evidence="2 3">
    <name type="scientific">Stigmatella erecta</name>
    <dbReference type="NCBI Taxonomy" id="83460"/>
    <lineage>
        <taxon>Bacteria</taxon>
        <taxon>Pseudomonadati</taxon>
        <taxon>Myxococcota</taxon>
        <taxon>Myxococcia</taxon>
        <taxon>Myxococcales</taxon>
        <taxon>Cystobacterineae</taxon>
        <taxon>Archangiaceae</taxon>
        <taxon>Stigmatella</taxon>
    </lineage>
</organism>
<keyword evidence="1" id="KW-1133">Transmembrane helix</keyword>
<feature type="transmembrane region" description="Helical" evidence="1">
    <location>
        <begin position="282"/>
        <end position="305"/>
    </location>
</feature>
<evidence type="ECO:0000256" key="1">
    <source>
        <dbReference type="SAM" id="Phobius"/>
    </source>
</evidence>
<dbReference type="EMBL" id="FOIJ01000007">
    <property type="protein sequence ID" value="SEU08855.1"/>
    <property type="molecule type" value="Genomic_DNA"/>
</dbReference>
<dbReference type="AlphaFoldDB" id="A0A1I0JG27"/>
<dbReference type="RefSeq" id="WP_093521163.1">
    <property type="nucleotide sequence ID" value="NZ_FOIJ01000007.1"/>
</dbReference>
<keyword evidence="3" id="KW-1185">Reference proteome</keyword>
<feature type="transmembrane region" description="Helical" evidence="1">
    <location>
        <begin position="174"/>
        <end position="193"/>
    </location>
</feature>
<feature type="transmembrane region" description="Helical" evidence="1">
    <location>
        <begin position="352"/>
        <end position="375"/>
    </location>
</feature>
<gene>
    <name evidence="2" type="ORF">SAMN05443639_107222</name>
</gene>
<accession>A0A1I0JG27</accession>
<name>A0A1I0JG27_9BACT</name>
<evidence type="ECO:0008006" key="4">
    <source>
        <dbReference type="Google" id="ProtNLM"/>
    </source>
</evidence>
<dbReference type="Proteomes" id="UP000199181">
    <property type="component" value="Unassembled WGS sequence"/>
</dbReference>
<sequence length="629" mass="68547">MTSATTKRLGWGVLVGLLWVGLLARVLTHFDPGSDVVTGWNSDASITVLQSNDAVFDPFRLYYYGQDRIGAWPWLLAQGWRALTGFDWTAFRMFAWQAFWACGACLALLGLHRRVGWVLSASYAALILLSPLFQVQLFALSQPFGWQLTALFLAWWAQTRLIEALARPAVGRGVWGWGGAALLFASMACWTSPTSGPLLFAGFGVQGCLVAALSPPGAARWRWLGAVLPAGAGMGIEAWIRHVFHHFSKQQFGTAYRTSVGVDTGYLLANVRGVWGSFSEEAVAPLALFGMAVGLVALGFLLWHLARRTLAARAGQAELAALTVAFASAAFGNACITVLVRHVRYNDYSIRYLMPTLALGVLAAAAGAFFLLGLVPALRPRLTLLGAVASVGLVAWGHLGLRPRIHAPALERAQVAADALVARTGGTVLMGSYWDVYQVGALDPAHRLWSVTFDGDYQRTPFWKPKVREAQEVLAVFAEGAWGGTAERPNPWLLQSGVPFQLAEPRWAVYPPFHIARYRSLRDQALPVRLEPEKFSPCEPGASLTVHFEQPVEQGLLLVSTRTPGTSVEVEAPGAAEARREDLPHLWVVHLVAGAEPLREVRLHQRSPQKAEHCWFGGVALLPGAQKMR</sequence>
<evidence type="ECO:0000313" key="3">
    <source>
        <dbReference type="Proteomes" id="UP000199181"/>
    </source>
</evidence>
<keyword evidence="1" id="KW-0812">Transmembrane</keyword>